<accession>A0A4Y8P7F0</accession>
<evidence type="ECO:0000313" key="2">
    <source>
        <dbReference type="EMBL" id="TFE66187.1"/>
    </source>
</evidence>
<feature type="transmembrane region" description="Helical" evidence="1">
    <location>
        <begin position="199"/>
        <end position="217"/>
    </location>
</feature>
<keyword evidence="1" id="KW-1133">Transmembrane helix</keyword>
<keyword evidence="1" id="KW-0472">Membrane</keyword>
<sequence length="222" mass="26267">MNYETGWPEPIRKWAIAVSQNLIEGFWIKAYEEFWPDRWPDGSVVYSQESETGEWFLLRENAWNNYGYENFEQFAAALLSKTIRADSPSKILMVGLYRNLIGTGFLRAIRGSIFSDQKLIMNFIVVNEDEFQKVRSLAHKIDFSCRVQREFFYPELLELLRKIIFSPDNTKIRLLRLGVFFGFFCVAMSIIALFWKKGIFLAILSQFICLWIFWRIGKEYKS</sequence>
<dbReference type="Proteomes" id="UP000297713">
    <property type="component" value="Unassembled WGS sequence"/>
</dbReference>
<proteinExistence type="predicted"/>
<organism evidence="2 3">
    <name type="scientific">Methylacidiphilum caldifontis</name>
    <dbReference type="NCBI Taxonomy" id="2795386"/>
    <lineage>
        <taxon>Bacteria</taxon>
        <taxon>Pseudomonadati</taxon>
        <taxon>Verrucomicrobiota</taxon>
        <taxon>Methylacidiphilae</taxon>
        <taxon>Methylacidiphilales</taxon>
        <taxon>Methylacidiphilaceae</taxon>
        <taxon>Methylacidiphilum (ex Ratnadevi et al. 2023)</taxon>
    </lineage>
</organism>
<evidence type="ECO:0000313" key="3">
    <source>
        <dbReference type="Proteomes" id="UP000297713"/>
    </source>
</evidence>
<feature type="transmembrane region" description="Helical" evidence="1">
    <location>
        <begin position="174"/>
        <end position="193"/>
    </location>
</feature>
<keyword evidence="3" id="KW-1185">Reference proteome</keyword>
<comment type="caution">
    <text evidence="2">The sequence shown here is derived from an EMBL/GenBank/DDBJ whole genome shotgun (WGS) entry which is preliminary data.</text>
</comment>
<protein>
    <submittedName>
        <fullName evidence="2">Uncharacterized protein</fullName>
    </submittedName>
</protein>
<gene>
    <name evidence="2" type="ORF">A7Q10_02310</name>
</gene>
<dbReference type="AlphaFoldDB" id="A0A4Y8P7F0"/>
<evidence type="ECO:0000256" key="1">
    <source>
        <dbReference type="SAM" id="Phobius"/>
    </source>
</evidence>
<dbReference type="RefSeq" id="WP_134440836.1">
    <property type="nucleotide sequence ID" value="NZ_CP065957.1"/>
</dbReference>
<keyword evidence="1" id="KW-0812">Transmembrane</keyword>
<dbReference type="OrthoDB" id="192301at2"/>
<name>A0A4Y8P7F0_9BACT</name>
<dbReference type="EMBL" id="LXQC01000187">
    <property type="protein sequence ID" value="TFE66187.1"/>
    <property type="molecule type" value="Genomic_DNA"/>
</dbReference>
<reference evidence="2 3" key="1">
    <citation type="submission" date="2016-05" db="EMBL/GenBank/DDBJ databases">
        <title>Diversity and Homogeneity among Thermoacidophilic Verrucomicrobia Methanotrophs Linked with Geographical Origin.</title>
        <authorList>
            <person name="Erikstad H.-A."/>
            <person name="Smestad N.B."/>
            <person name="Ceballos R.M."/>
            <person name="Birkeland N.-K."/>
        </authorList>
    </citation>
    <scope>NUCLEOTIDE SEQUENCE [LARGE SCALE GENOMIC DNA]</scope>
    <source>
        <strain evidence="2 3">Phi</strain>
    </source>
</reference>